<accession>A0A537K5J6</accession>
<proteinExistence type="predicted"/>
<dbReference type="CDD" id="cd16433">
    <property type="entry name" value="CheB"/>
    <property type="match status" value="1"/>
</dbReference>
<dbReference type="Gene3D" id="3.40.50.180">
    <property type="entry name" value="Methylesterase CheB, C-terminal domain"/>
    <property type="match status" value="1"/>
</dbReference>
<name>A0A537K5J6_9BACT</name>
<dbReference type="Pfam" id="PF01339">
    <property type="entry name" value="CheB_methylest"/>
    <property type="match status" value="1"/>
</dbReference>
<feature type="domain" description="CheB-type methylesterase" evidence="6">
    <location>
        <begin position="34"/>
        <end position="228"/>
    </location>
</feature>
<keyword evidence="4" id="KW-0145">Chemotaxis</keyword>
<evidence type="ECO:0000256" key="2">
    <source>
        <dbReference type="ARBA" id="ARBA00039140"/>
    </source>
</evidence>
<evidence type="ECO:0000259" key="6">
    <source>
        <dbReference type="PROSITE" id="PS50122"/>
    </source>
</evidence>
<gene>
    <name evidence="7" type="ORF">E6H00_04960</name>
</gene>
<dbReference type="GO" id="GO:0005737">
    <property type="term" value="C:cytoplasm"/>
    <property type="evidence" value="ECO:0007669"/>
    <property type="project" value="InterPro"/>
</dbReference>
<dbReference type="GO" id="GO:0000156">
    <property type="term" value="F:phosphorelay response regulator activity"/>
    <property type="evidence" value="ECO:0007669"/>
    <property type="project" value="InterPro"/>
</dbReference>
<protein>
    <recommendedName>
        <fullName evidence="2">protein-glutamate methylesterase</fullName>
        <ecNumber evidence="2">3.1.1.61</ecNumber>
    </recommendedName>
</protein>
<organism evidence="7 8">
    <name type="scientific">Candidatus Segetimicrobium genomatis</name>
    <dbReference type="NCBI Taxonomy" id="2569760"/>
    <lineage>
        <taxon>Bacteria</taxon>
        <taxon>Bacillati</taxon>
        <taxon>Candidatus Sysuimicrobiota</taxon>
        <taxon>Candidatus Sysuimicrobiia</taxon>
        <taxon>Candidatus Sysuimicrobiales</taxon>
        <taxon>Candidatus Segetimicrobiaceae</taxon>
        <taxon>Candidatus Segetimicrobium</taxon>
    </lineage>
</organism>
<dbReference type="EC" id="3.1.1.61" evidence="2"/>
<evidence type="ECO:0000256" key="1">
    <source>
        <dbReference type="ARBA" id="ARBA00022801"/>
    </source>
</evidence>
<evidence type="ECO:0000256" key="5">
    <source>
        <dbReference type="SAM" id="MobiDB-lite"/>
    </source>
</evidence>
<dbReference type="PANTHER" id="PTHR42872">
    <property type="entry name" value="PROTEIN-GLUTAMATE METHYLESTERASE/PROTEIN-GLUTAMINE GLUTAMINASE"/>
    <property type="match status" value="1"/>
</dbReference>
<evidence type="ECO:0000313" key="7">
    <source>
        <dbReference type="EMBL" id="TMI91039.1"/>
    </source>
</evidence>
<feature type="active site" evidence="4">
    <location>
        <position position="77"/>
    </location>
</feature>
<keyword evidence="1 4" id="KW-0378">Hydrolase</keyword>
<dbReference type="InterPro" id="IPR000673">
    <property type="entry name" value="Sig_transdc_resp-reg_Me-estase"/>
</dbReference>
<feature type="compositionally biased region" description="Basic and acidic residues" evidence="5">
    <location>
        <begin position="1"/>
        <end position="15"/>
    </location>
</feature>
<dbReference type="InterPro" id="IPR035909">
    <property type="entry name" value="CheB_C"/>
</dbReference>
<feature type="region of interest" description="Disordered" evidence="5">
    <location>
        <begin position="1"/>
        <end position="35"/>
    </location>
</feature>
<dbReference type="Proteomes" id="UP000318509">
    <property type="component" value="Unassembled WGS sequence"/>
</dbReference>
<evidence type="ECO:0000256" key="3">
    <source>
        <dbReference type="ARBA" id="ARBA00048267"/>
    </source>
</evidence>
<dbReference type="SUPFAM" id="SSF52738">
    <property type="entry name" value="Methylesterase CheB, C-terminal domain"/>
    <property type="match status" value="1"/>
</dbReference>
<dbReference type="PANTHER" id="PTHR42872:SF3">
    <property type="entry name" value="PROTEIN-GLUTAMATE METHYLESTERASE_PROTEIN-GLUTAMINE GLUTAMINASE 1"/>
    <property type="match status" value="1"/>
</dbReference>
<dbReference type="EMBL" id="VBAK01000105">
    <property type="protein sequence ID" value="TMI91039.1"/>
    <property type="molecule type" value="Genomic_DNA"/>
</dbReference>
<feature type="active site" evidence="4">
    <location>
        <position position="170"/>
    </location>
</feature>
<comment type="catalytic activity">
    <reaction evidence="3">
        <text>[protein]-L-glutamate 5-O-methyl ester + H2O = L-glutamyl-[protein] + methanol + H(+)</text>
        <dbReference type="Rhea" id="RHEA:23236"/>
        <dbReference type="Rhea" id="RHEA-COMP:10208"/>
        <dbReference type="Rhea" id="RHEA-COMP:10311"/>
        <dbReference type="ChEBI" id="CHEBI:15377"/>
        <dbReference type="ChEBI" id="CHEBI:15378"/>
        <dbReference type="ChEBI" id="CHEBI:17790"/>
        <dbReference type="ChEBI" id="CHEBI:29973"/>
        <dbReference type="ChEBI" id="CHEBI:82795"/>
        <dbReference type="EC" id="3.1.1.61"/>
    </reaction>
</comment>
<feature type="active site" evidence="4">
    <location>
        <position position="50"/>
    </location>
</feature>
<dbReference type="GO" id="GO:0006935">
    <property type="term" value="P:chemotaxis"/>
    <property type="evidence" value="ECO:0007669"/>
    <property type="project" value="UniProtKB-UniRule"/>
</dbReference>
<reference evidence="7 8" key="1">
    <citation type="journal article" date="2019" name="Nat. Microbiol.">
        <title>Mediterranean grassland soil C-N compound turnover is dependent on rainfall and depth, and is mediated by genomically divergent microorganisms.</title>
        <authorList>
            <person name="Diamond S."/>
            <person name="Andeer P.F."/>
            <person name="Li Z."/>
            <person name="Crits-Christoph A."/>
            <person name="Burstein D."/>
            <person name="Anantharaman K."/>
            <person name="Lane K.R."/>
            <person name="Thomas B.C."/>
            <person name="Pan C."/>
            <person name="Northen T.R."/>
            <person name="Banfield J.F."/>
        </authorList>
    </citation>
    <scope>NUCLEOTIDE SEQUENCE [LARGE SCALE GENOMIC DNA]</scope>
    <source>
        <strain evidence="7">NP_3</strain>
    </source>
</reference>
<sequence>MGDTQRDRWELRPTRDGNPARPLSENSIHPPGRPESDGGIAFDIVAVAASAGGLNALSQVLSGLPSEFGAAIVVVQHLDPRHRSLMADILSRRTSLRVKEAEDGETIRPGMIYIAPPDHHLLVNPDGALSLSRSELVHFVRPSADLLFESVAASFKDRAIAVVLTGSGSDGTMGVRAIKKMKGTVIAQDEASSEFFGMPGSAIDTKSVDFVLPLNEIAPALVTLVRGSPSERR</sequence>
<evidence type="ECO:0000313" key="8">
    <source>
        <dbReference type="Proteomes" id="UP000318509"/>
    </source>
</evidence>
<dbReference type="GO" id="GO:0008984">
    <property type="term" value="F:protein-glutamate methylesterase activity"/>
    <property type="evidence" value="ECO:0007669"/>
    <property type="project" value="UniProtKB-EC"/>
</dbReference>
<evidence type="ECO:0000256" key="4">
    <source>
        <dbReference type="PROSITE-ProRule" id="PRU00050"/>
    </source>
</evidence>
<dbReference type="AlphaFoldDB" id="A0A537K5J6"/>
<dbReference type="PROSITE" id="PS50122">
    <property type="entry name" value="CHEB"/>
    <property type="match status" value="1"/>
</dbReference>
<comment type="caution">
    <text evidence="7">The sequence shown here is derived from an EMBL/GenBank/DDBJ whole genome shotgun (WGS) entry which is preliminary data.</text>
</comment>